<sequence>MEDEVKGNVERREREIEEGNVGRRDEEYIIWGATRGEQKVEFIMKLLGLLGWLREGTGRSDGRGRTGTVEEGPEEEDGGYSA</sequence>
<evidence type="ECO:0000313" key="2">
    <source>
        <dbReference type="EMBL" id="MPC62827.1"/>
    </source>
</evidence>
<dbReference type="EMBL" id="VSRR010020093">
    <property type="protein sequence ID" value="MPC62827.1"/>
    <property type="molecule type" value="Genomic_DNA"/>
</dbReference>
<keyword evidence="3" id="KW-1185">Reference proteome</keyword>
<evidence type="ECO:0000313" key="3">
    <source>
        <dbReference type="Proteomes" id="UP000324222"/>
    </source>
</evidence>
<gene>
    <name evidence="2" type="ORF">E2C01_056917</name>
</gene>
<protein>
    <submittedName>
        <fullName evidence="2">Uncharacterized protein</fullName>
    </submittedName>
</protein>
<reference evidence="2 3" key="1">
    <citation type="submission" date="2019-05" db="EMBL/GenBank/DDBJ databases">
        <title>Another draft genome of Portunus trituberculatus and its Hox gene families provides insights of decapod evolution.</title>
        <authorList>
            <person name="Jeong J.-H."/>
            <person name="Song I."/>
            <person name="Kim S."/>
            <person name="Choi T."/>
            <person name="Kim D."/>
            <person name="Ryu S."/>
            <person name="Kim W."/>
        </authorList>
    </citation>
    <scope>NUCLEOTIDE SEQUENCE [LARGE SCALE GENOMIC DNA]</scope>
    <source>
        <tissue evidence="2">Muscle</tissue>
    </source>
</reference>
<accession>A0A5B7H0F6</accession>
<comment type="caution">
    <text evidence="2">The sequence shown here is derived from an EMBL/GenBank/DDBJ whole genome shotgun (WGS) entry which is preliminary data.</text>
</comment>
<evidence type="ECO:0000256" key="1">
    <source>
        <dbReference type="SAM" id="MobiDB-lite"/>
    </source>
</evidence>
<dbReference type="Proteomes" id="UP000324222">
    <property type="component" value="Unassembled WGS sequence"/>
</dbReference>
<name>A0A5B7H0F6_PORTR</name>
<organism evidence="2 3">
    <name type="scientific">Portunus trituberculatus</name>
    <name type="common">Swimming crab</name>
    <name type="synonym">Neptunus trituberculatus</name>
    <dbReference type="NCBI Taxonomy" id="210409"/>
    <lineage>
        <taxon>Eukaryota</taxon>
        <taxon>Metazoa</taxon>
        <taxon>Ecdysozoa</taxon>
        <taxon>Arthropoda</taxon>
        <taxon>Crustacea</taxon>
        <taxon>Multicrustacea</taxon>
        <taxon>Malacostraca</taxon>
        <taxon>Eumalacostraca</taxon>
        <taxon>Eucarida</taxon>
        <taxon>Decapoda</taxon>
        <taxon>Pleocyemata</taxon>
        <taxon>Brachyura</taxon>
        <taxon>Eubrachyura</taxon>
        <taxon>Portunoidea</taxon>
        <taxon>Portunidae</taxon>
        <taxon>Portuninae</taxon>
        <taxon>Portunus</taxon>
    </lineage>
</organism>
<proteinExistence type="predicted"/>
<feature type="region of interest" description="Disordered" evidence="1">
    <location>
        <begin position="54"/>
        <end position="82"/>
    </location>
</feature>
<dbReference type="AlphaFoldDB" id="A0A5B7H0F6"/>
<feature type="compositionally biased region" description="Acidic residues" evidence="1">
    <location>
        <begin position="71"/>
        <end position="82"/>
    </location>
</feature>